<comment type="subcellular location">
    <subcellularLocation>
        <location evidence="1">Membrane</location>
    </subcellularLocation>
</comment>
<keyword evidence="2" id="KW-0732">Signal</keyword>
<keyword evidence="3" id="KW-0472">Membrane</keyword>
<evidence type="ECO:0000259" key="8">
    <source>
        <dbReference type="PROSITE" id="PS50835"/>
    </source>
</evidence>
<dbReference type="Ensembl" id="ENSAMXT00005033795.1">
    <property type="protein sequence ID" value="ENSAMXP00005030881.1"/>
    <property type="gene ID" value="ENSAMXG00005015142.1"/>
</dbReference>
<dbReference type="InterPro" id="IPR007110">
    <property type="entry name" value="Ig-like_dom"/>
</dbReference>
<name>A0A8B9K2D8_ASTMX</name>
<dbReference type="PROSITE" id="PS50835">
    <property type="entry name" value="IG_LIKE"/>
    <property type="match status" value="1"/>
</dbReference>
<feature type="domain" description="Ig-like" evidence="8">
    <location>
        <begin position="5"/>
        <end position="110"/>
    </location>
</feature>
<feature type="compositionally biased region" description="Basic and acidic residues" evidence="7">
    <location>
        <begin position="242"/>
        <end position="262"/>
    </location>
</feature>
<dbReference type="FunFam" id="2.60.40.10:FF:000142">
    <property type="entry name" value="V-set domain-containing T-cell activation inhibitor 1"/>
    <property type="match status" value="1"/>
</dbReference>
<evidence type="ECO:0000256" key="2">
    <source>
        <dbReference type="ARBA" id="ARBA00022729"/>
    </source>
</evidence>
<dbReference type="InterPro" id="IPR013106">
    <property type="entry name" value="Ig_V-set"/>
</dbReference>
<dbReference type="GO" id="GO:0009897">
    <property type="term" value="C:external side of plasma membrane"/>
    <property type="evidence" value="ECO:0007669"/>
    <property type="project" value="TreeGrafter"/>
</dbReference>
<dbReference type="GO" id="GO:0050863">
    <property type="term" value="P:regulation of T cell activation"/>
    <property type="evidence" value="ECO:0007669"/>
    <property type="project" value="UniProtKB-ARBA"/>
</dbReference>
<dbReference type="AlphaFoldDB" id="A0A8B9K2D8"/>
<reference evidence="9" key="1">
    <citation type="submission" date="2025-08" db="UniProtKB">
        <authorList>
            <consortium name="Ensembl"/>
        </authorList>
    </citation>
    <scope>IDENTIFICATION</scope>
</reference>
<dbReference type="SUPFAM" id="SSF48726">
    <property type="entry name" value="Immunoglobulin"/>
    <property type="match status" value="1"/>
</dbReference>
<feature type="region of interest" description="Disordered" evidence="7">
    <location>
        <begin position="242"/>
        <end position="284"/>
    </location>
</feature>
<evidence type="ECO:0000256" key="6">
    <source>
        <dbReference type="ARBA" id="ARBA00023319"/>
    </source>
</evidence>
<dbReference type="GO" id="GO:0001817">
    <property type="term" value="P:regulation of cytokine production"/>
    <property type="evidence" value="ECO:0007669"/>
    <property type="project" value="TreeGrafter"/>
</dbReference>
<evidence type="ECO:0000256" key="3">
    <source>
        <dbReference type="ARBA" id="ARBA00023136"/>
    </source>
</evidence>
<evidence type="ECO:0000313" key="9">
    <source>
        <dbReference type="Ensembl" id="ENSAMXP00005030881.1"/>
    </source>
</evidence>
<dbReference type="Proteomes" id="UP000694621">
    <property type="component" value="Unplaced"/>
</dbReference>
<dbReference type="PANTHER" id="PTHR24100:SF130">
    <property type="entry name" value="BUTYROPHILIN-LIKE PROTEIN 9"/>
    <property type="match status" value="1"/>
</dbReference>
<dbReference type="PANTHER" id="PTHR24100">
    <property type="entry name" value="BUTYROPHILIN"/>
    <property type="match status" value="1"/>
</dbReference>
<evidence type="ECO:0000256" key="5">
    <source>
        <dbReference type="ARBA" id="ARBA00023180"/>
    </source>
</evidence>
<accession>A0A8B9K2D8</accession>
<organism evidence="9 10">
    <name type="scientific">Astyanax mexicanus</name>
    <name type="common">Blind cave fish</name>
    <name type="synonym">Astyanax fasciatus mexicanus</name>
    <dbReference type="NCBI Taxonomy" id="7994"/>
    <lineage>
        <taxon>Eukaryota</taxon>
        <taxon>Metazoa</taxon>
        <taxon>Chordata</taxon>
        <taxon>Craniata</taxon>
        <taxon>Vertebrata</taxon>
        <taxon>Euteleostomi</taxon>
        <taxon>Actinopterygii</taxon>
        <taxon>Neopterygii</taxon>
        <taxon>Teleostei</taxon>
        <taxon>Ostariophysi</taxon>
        <taxon>Characiformes</taxon>
        <taxon>Characoidei</taxon>
        <taxon>Acestrorhamphidae</taxon>
        <taxon>Acestrorhamphinae</taxon>
        <taxon>Astyanax</taxon>
    </lineage>
</organism>
<dbReference type="InterPro" id="IPR036179">
    <property type="entry name" value="Ig-like_dom_sf"/>
</dbReference>
<dbReference type="InterPro" id="IPR050504">
    <property type="entry name" value="IgSF_BTN/MOG"/>
</dbReference>
<evidence type="ECO:0000313" key="10">
    <source>
        <dbReference type="Proteomes" id="UP000694621"/>
    </source>
</evidence>
<dbReference type="GO" id="GO:0005102">
    <property type="term" value="F:signaling receptor binding"/>
    <property type="evidence" value="ECO:0007669"/>
    <property type="project" value="TreeGrafter"/>
</dbReference>
<dbReference type="Gene3D" id="2.60.40.10">
    <property type="entry name" value="Immunoglobulins"/>
    <property type="match status" value="1"/>
</dbReference>
<dbReference type="InterPro" id="IPR013783">
    <property type="entry name" value="Ig-like_fold"/>
</dbReference>
<keyword evidence="6" id="KW-0393">Immunoglobulin domain</keyword>
<dbReference type="OMA" id="ECRECDI"/>
<sequence>MAAAPRSGFKLVGRDPEKAPVGSTVILYCYLSPKISAEAMEIRWFKEMDCICLYKDREMKVGRGYTGRVNLFTHELERGNVSLLLRECKGSDIGHYPCQVTCGDRTEELTTRVWWRPLQKVFGCSKGGIPYVSIEQWFRKWTQDERLKMEDSALLLEHNTDVKSLQKELKERQSLLEMSAEQLRNVKLDWERAEEELQRKSTQVQMTVVVLEQLKTELAEKTKQLEEKDRLLTELNTMLTDREKQTEEKERHLEEMRTKVQEFTDSSAEDIKTYDKELENQTSK</sequence>
<evidence type="ECO:0000256" key="1">
    <source>
        <dbReference type="ARBA" id="ARBA00004370"/>
    </source>
</evidence>
<evidence type="ECO:0000256" key="7">
    <source>
        <dbReference type="SAM" id="MobiDB-lite"/>
    </source>
</evidence>
<dbReference type="GO" id="GO:0050852">
    <property type="term" value="P:T cell receptor signaling pathway"/>
    <property type="evidence" value="ECO:0007669"/>
    <property type="project" value="TreeGrafter"/>
</dbReference>
<proteinExistence type="predicted"/>
<evidence type="ECO:0000256" key="4">
    <source>
        <dbReference type="ARBA" id="ARBA00023157"/>
    </source>
</evidence>
<dbReference type="GO" id="GO:1903037">
    <property type="term" value="P:regulation of leukocyte cell-cell adhesion"/>
    <property type="evidence" value="ECO:0007669"/>
    <property type="project" value="UniProtKB-ARBA"/>
</dbReference>
<dbReference type="Pfam" id="PF07686">
    <property type="entry name" value="V-set"/>
    <property type="match status" value="1"/>
</dbReference>
<keyword evidence="4" id="KW-1015">Disulfide bond</keyword>
<keyword evidence="5" id="KW-0325">Glycoprotein</keyword>
<feature type="compositionally biased region" description="Basic and acidic residues" evidence="7">
    <location>
        <begin position="269"/>
        <end position="284"/>
    </location>
</feature>
<protein>
    <recommendedName>
        <fullName evidence="8">Ig-like domain-containing protein</fullName>
    </recommendedName>
</protein>